<organism evidence="2">
    <name type="scientific">viral metagenome</name>
    <dbReference type="NCBI Taxonomy" id="1070528"/>
    <lineage>
        <taxon>unclassified sequences</taxon>
        <taxon>metagenomes</taxon>
        <taxon>organismal metagenomes</taxon>
    </lineage>
</organism>
<protein>
    <submittedName>
        <fullName evidence="2">Uncharacterized protein</fullName>
    </submittedName>
</protein>
<evidence type="ECO:0000256" key="1">
    <source>
        <dbReference type="SAM" id="MobiDB-lite"/>
    </source>
</evidence>
<feature type="region of interest" description="Disordered" evidence="1">
    <location>
        <begin position="13"/>
        <end position="74"/>
    </location>
</feature>
<reference evidence="2" key="1">
    <citation type="journal article" date="2020" name="Nature">
        <title>Giant virus diversity and host interactions through global metagenomics.</title>
        <authorList>
            <person name="Schulz F."/>
            <person name="Roux S."/>
            <person name="Paez-Espino D."/>
            <person name="Jungbluth S."/>
            <person name="Walsh D.A."/>
            <person name="Denef V.J."/>
            <person name="McMahon K.D."/>
            <person name="Konstantinidis K.T."/>
            <person name="Eloe-Fadrosh E.A."/>
            <person name="Kyrpides N.C."/>
            <person name="Woyke T."/>
        </authorList>
    </citation>
    <scope>NUCLEOTIDE SEQUENCE</scope>
    <source>
        <strain evidence="2">GVMAG-S-1101164-67</strain>
    </source>
</reference>
<dbReference type="EMBL" id="MN740750">
    <property type="protein sequence ID" value="QHU10148.1"/>
    <property type="molecule type" value="Genomic_DNA"/>
</dbReference>
<proteinExistence type="predicted"/>
<feature type="compositionally biased region" description="Basic residues" evidence="1">
    <location>
        <begin position="37"/>
        <end position="49"/>
    </location>
</feature>
<evidence type="ECO:0000313" key="2">
    <source>
        <dbReference type="EMBL" id="QHU10148.1"/>
    </source>
</evidence>
<dbReference type="AlphaFoldDB" id="A0A6C0K1S8"/>
<feature type="compositionally biased region" description="Low complexity" evidence="1">
    <location>
        <begin position="16"/>
        <end position="28"/>
    </location>
</feature>
<sequence length="262" mass="30229">MYCIYMQKDKHKNKLRGSPFSGVSSHSSRSLRESGVLRKHTRKNRRTTKKYVYGKNSKRSRKYRRQMGGLDKSDEDQINDLKNIISKYIETEKKKPTLSPKYKNNEAYITTYLNTIVSKDVSDLTDEELAIIQKLAITIIDEYSGMNILQMGGLKLYKLLNQVILYFLNDVEVVDNIELTFRKRTTNNMPYLSFIHTKNGYETKYDVNEMFALIKSEMDTNTYGKNLKKSFLKKLKFNSKMGLEDITPPTTAPATATGPAVP</sequence>
<feature type="compositionally biased region" description="Basic residues" evidence="1">
    <location>
        <begin position="56"/>
        <end position="65"/>
    </location>
</feature>
<name>A0A6C0K1S8_9ZZZZ</name>
<accession>A0A6C0K1S8</accession>